<dbReference type="EMBL" id="JTDV01000003">
    <property type="protein sequence ID" value="KJD33458.1"/>
    <property type="molecule type" value="Genomic_DNA"/>
</dbReference>
<dbReference type="Proteomes" id="UP000032361">
    <property type="component" value="Unassembled WGS sequence"/>
</dbReference>
<protein>
    <recommendedName>
        <fullName evidence="3">DUF2851 domain-containing protein</fullName>
    </recommendedName>
</protein>
<comment type="caution">
    <text evidence="1">The sequence shown here is derived from an EMBL/GenBank/DDBJ whole genome shotgun (WGS) entry which is preliminary data.</text>
</comment>
<organism evidence="1 2">
    <name type="scientific">Neotamlana nanhaiensis</name>
    <dbReference type="NCBI Taxonomy" id="1382798"/>
    <lineage>
        <taxon>Bacteria</taxon>
        <taxon>Pseudomonadati</taxon>
        <taxon>Bacteroidota</taxon>
        <taxon>Flavobacteriia</taxon>
        <taxon>Flavobacteriales</taxon>
        <taxon>Flavobacteriaceae</taxon>
        <taxon>Neotamlana</taxon>
    </lineage>
</organism>
<evidence type="ECO:0000313" key="2">
    <source>
        <dbReference type="Proteomes" id="UP000032361"/>
    </source>
</evidence>
<reference evidence="1 2" key="1">
    <citation type="journal article" date="2015" name="Antonie Van Leeuwenhoek">
        <title>Tamlana nanhaiensis sp. nov., isolated from surface seawater collected from the South China Sea.</title>
        <authorList>
            <person name="Liu X."/>
            <person name="Lai Q."/>
            <person name="Du Y."/>
            <person name="Li G."/>
            <person name="Sun F."/>
            <person name="Shao Z."/>
        </authorList>
    </citation>
    <scope>NUCLEOTIDE SEQUENCE [LARGE SCALE GENOMIC DNA]</scope>
    <source>
        <strain evidence="1 2">FHC16</strain>
    </source>
</reference>
<dbReference type="PATRIC" id="fig|1382798.3.peg.2575"/>
<proteinExistence type="predicted"/>
<name>A0A0D7W418_9FLAO</name>
<dbReference type="Pfam" id="PF11013">
    <property type="entry name" value="DUF2851"/>
    <property type="match status" value="1"/>
</dbReference>
<sequence length="430" mass="49533">MQEDFLHYIWKHKKFNITNLKTVTGAIVTIKSVGSHNLNSGPDFFNAQLQIEDQLWAGNVEIHVKSSDWFLHNHEIDAAYNNVILHVVWEHDTEVFRQDNTSIATLQLKDFIDDALLKSYKTLFNAENRWINCENEFSSVDDFVLTNWKERLYFERLEQKAGVVDGLLQSSKNDWEAVLFKMLLKNFGLKVNGEAFFSLANSVDFAVVRKSQHDLISLEALLFGQAGLLETDVQEPYFLKLVKAYNFLKTKFKLNNVGVLPVQFFRLRPPNFPTIRLSQLANLYVLHQNLFSKIIETKSVEAFYELFKVETSSFWKTHYTFQKESKSSTKSISKSFIDLLLINTIIPIKFCYTKHQGVTIQDEILSLMTSIKSEKNSIISAFNNLKPVSNSALDSQALIHLKTKYCDANRCLKCALGNVFLNNKLLNQKT</sequence>
<dbReference type="AlphaFoldDB" id="A0A0D7W418"/>
<evidence type="ECO:0008006" key="3">
    <source>
        <dbReference type="Google" id="ProtNLM"/>
    </source>
</evidence>
<dbReference type="RefSeq" id="WP_044625848.1">
    <property type="nucleotide sequence ID" value="NZ_JTDV01000003.1"/>
</dbReference>
<dbReference type="InterPro" id="IPR021272">
    <property type="entry name" value="DUF2851"/>
</dbReference>
<accession>A0A0D7W418</accession>
<dbReference type="OrthoDB" id="1005072at2"/>
<dbReference type="STRING" id="1382798.PK35_06270"/>
<evidence type="ECO:0000313" key="1">
    <source>
        <dbReference type="EMBL" id="KJD33458.1"/>
    </source>
</evidence>
<gene>
    <name evidence="1" type="ORF">PK35_06270</name>
</gene>
<keyword evidence="2" id="KW-1185">Reference proteome</keyword>